<organism evidence="1 2">
    <name type="scientific">Ceriporiopsis subvermispora (strain B)</name>
    <name type="common">White-rot fungus</name>
    <name type="synonym">Gelatoporia subvermispora</name>
    <dbReference type="NCBI Taxonomy" id="914234"/>
    <lineage>
        <taxon>Eukaryota</taxon>
        <taxon>Fungi</taxon>
        <taxon>Dikarya</taxon>
        <taxon>Basidiomycota</taxon>
        <taxon>Agaricomycotina</taxon>
        <taxon>Agaricomycetes</taxon>
        <taxon>Polyporales</taxon>
        <taxon>Gelatoporiaceae</taxon>
        <taxon>Gelatoporia</taxon>
    </lineage>
</organism>
<dbReference type="Proteomes" id="UP000016930">
    <property type="component" value="Unassembled WGS sequence"/>
</dbReference>
<sequence>MAPWGVSGTVSPTESAISSPIMSRTSSFMVYPVDFLQVKIPAGVFTPAEEPSRSVWTVR</sequence>
<reference evidence="1 2" key="1">
    <citation type="journal article" date="2012" name="Proc. Natl. Acad. Sci. U.S.A.">
        <title>Comparative genomics of Ceriporiopsis subvermispora and Phanerochaete chrysosporium provide insight into selective ligninolysis.</title>
        <authorList>
            <person name="Fernandez-Fueyo E."/>
            <person name="Ruiz-Duenas F.J."/>
            <person name="Ferreira P."/>
            <person name="Floudas D."/>
            <person name="Hibbett D.S."/>
            <person name="Canessa P."/>
            <person name="Larrondo L.F."/>
            <person name="James T.Y."/>
            <person name="Seelenfreund D."/>
            <person name="Lobos S."/>
            <person name="Polanco R."/>
            <person name="Tello M."/>
            <person name="Honda Y."/>
            <person name="Watanabe T."/>
            <person name="Watanabe T."/>
            <person name="Ryu J.S."/>
            <person name="Kubicek C.P."/>
            <person name="Schmoll M."/>
            <person name="Gaskell J."/>
            <person name="Hammel K.E."/>
            <person name="St John F.J."/>
            <person name="Vanden Wymelenberg A."/>
            <person name="Sabat G."/>
            <person name="Splinter BonDurant S."/>
            <person name="Syed K."/>
            <person name="Yadav J.S."/>
            <person name="Doddapaneni H."/>
            <person name="Subramanian V."/>
            <person name="Lavin J.L."/>
            <person name="Oguiza J.A."/>
            <person name="Perez G."/>
            <person name="Pisabarro A.G."/>
            <person name="Ramirez L."/>
            <person name="Santoyo F."/>
            <person name="Master E."/>
            <person name="Coutinho P.M."/>
            <person name="Henrissat B."/>
            <person name="Lombard V."/>
            <person name="Magnuson J.K."/>
            <person name="Kuees U."/>
            <person name="Hori C."/>
            <person name="Igarashi K."/>
            <person name="Samejima M."/>
            <person name="Held B.W."/>
            <person name="Barry K.W."/>
            <person name="LaButti K.M."/>
            <person name="Lapidus A."/>
            <person name="Lindquist E.A."/>
            <person name="Lucas S.M."/>
            <person name="Riley R."/>
            <person name="Salamov A.A."/>
            <person name="Hoffmeister D."/>
            <person name="Schwenk D."/>
            <person name="Hadar Y."/>
            <person name="Yarden O."/>
            <person name="de Vries R.P."/>
            <person name="Wiebenga A."/>
            <person name="Stenlid J."/>
            <person name="Eastwood D."/>
            <person name="Grigoriev I.V."/>
            <person name="Berka R.M."/>
            <person name="Blanchette R.A."/>
            <person name="Kersten P."/>
            <person name="Martinez A.T."/>
            <person name="Vicuna R."/>
            <person name="Cullen D."/>
        </authorList>
    </citation>
    <scope>NUCLEOTIDE SEQUENCE [LARGE SCALE GENOMIC DNA]</scope>
    <source>
        <strain evidence="1 2">B</strain>
    </source>
</reference>
<dbReference type="HOGENOM" id="CLU_2960557_0_0_1"/>
<proteinExistence type="predicted"/>
<protein>
    <submittedName>
        <fullName evidence="1">Uncharacterized protein</fullName>
    </submittedName>
</protein>
<dbReference type="EMBL" id="KB445795">
    <property type="protein sequence ID" value="EMD38607.1"/>
    <property type="molecule type" value="Genomic_DNA"/>
</dbReference>
<name>M2RJF9_CERS8</name>
<keyword evidence="2" id="KW-1185">Reference proteome</keyword>
<accession>M2RJF9</accession>
<dbReference type="AlphaFoldDB" id="M2RJF9"/>
<evidence type="ECO:0000313" key="2">
    <source>
        <dbReference type="Proteomes" id="UP000016930"/>
    </source>
</evidence>
<gene>
    <name evidence="1" type="ORF">CERSUDRAFT_94138</name>
</gene>
<evidence type="ECO:0000313" key="1">
    <source>
        <dbReference type="EMBL" id="EMD38607.1"/>
    </source>
</evidence>